<name>A0A3Q3LUH7_9TELE</name>
<protein>
    <submittedName>
        <fullName evidence="1">Vegetative cell wall protein gp1-like</fullName>
    </submittedName>
</protein>
<evidence type="ECO:0000313" key="1">
    <source>
        <dbReference type="Ensembl" id="ENSMAMP00000018028.1"/>
    </source>
</evidence>
<dbReference type="Proteomes" id="UP000261640">
    <property type="component" value="Unplaced"/>
</dbReference>
<dbReference type="GeneTree" id="ENSGT00940000174824"/>
<sequence>MMPQGKRKSAAVSSAAVIVICFVAQMVDCYRLKKREIGDGQRDASTAEKQSVQEGKIVFGRVFKKGSGLESEVFDWTGKSSSNASVAEGTAYQADSAGWSKGQTYDSSSTQWKRMAPSLQCVGDRMRFKVLGPGASVFALDQGSAPPMPLSQVPSTCGYHVQRNSLGLTMLVPYHGCNVVQENGSYVLPMRWQGIPVSLWCPKSTSVPQTASHPQMMPVLPSGETPVGSYPGFPPNDFFPPYLPLPWYPSAVPLPTTDSTSTFPQDPFFPSYPFPLPFPGKPETPGFPHPLLPFYPYFPWPLPGKTGPQSNGTTPDKPQGPGFPQDPFLPFYPYFPLPGKPQWPGFPQDPSLPFYPYFPLPGKPETPGFPHPLLPFYPYFPWPLPGKTGPQSNGTTPDKPQGPGFPQDPFLPFYPYFPLPGKPETPGFPQDPSLPLPFYPYFPSPLPGKTDVPTPTSKPKLPWDFPPPFYPPFPWPGQDVPPGFLPSMAQNTATQMTMTPESQLLAQFFLFGSQYPHFDLCDPKWPVLIRKHCSQQKP</sequence>
<dbReference type="OrthoDB" id="8446208at2759"/>
<reference evidence="1" key="1">
    <citation type="submission" date="2025-08" db="UniProtKB">
        <authorList>
            <consortium name="Ensembl"/>
        </authorList>
    </citation>
    <scope>IDENTIFICATION</scope>
</reference>
<keyword evidence="2" id="KW-1185">Reference proteome</keyword>
<dbReference type="GeneID" id="113133783"/>
<proteinExistence type="predicted"/>
<evidence type="ECO:0000313" key="2">
    <source>
        <dbReference type="Proteomes" id="UP000261640"/>
    </source>
</evidence>
<accession>A0A3Q3LUH7</accession>
<dbReference type="STRING" id="205130.ENSMAMP00000018028"/>
<organism evidence="1 2">
    <name type="scientific">Mastacembelus armatus</name>
    <name type="common">zig-zag eel</name>
    <dbReference type="NCBI Taxonomy" id="205130"/>
    <lineage>
        <taxon>Eukaryota</taxon>
        <taxon>Metazoa</taxon>
        <taxon>Chordata</taxon>
        <taxon>Craniata</taxon>
        <taxon>Vertebrata</taxon>
        <taxon>Euteleostomi</taxon>
        <taxon>Actinopterygii</taxon>
        <taxon>Neopterygii</taxon>
        <taxon>Teleostei</taxon>
        <taxon>Neoteleostei</taxon>
        <taxon>Acanthomorphata</taxon>
        <taxon>Anabantaria</taxon>
        <taxon>Synbranchiformes</taxon>
        <taxon>Mastacembelidae</taxon>
        <taxon>Mastacembelus</taxon>
    </lineage>
</organism>
<reference evidence="1" key="2">
    <citation type="submission" date="2025-09" db="UniProtKB">
        <authorList>
            <consortium name="Ensembl"/>
        </authorList>
    </citation>
    <scope>IDENTIFICATION</scope>
</reference>
<dbReference type="RefSeq" id="XP_026168455.1">
    <property type="nucleotide sequence ID" value="XM_026312670.1"/>
</dbReference>
<dbReference type="InParanoid" id="A0A3Q3LUH7"/>
<dbReference type="AlphaFoldDB" id="A0A3Q3LUH7"/>
<dbReference type="Ensembl" id="ENSMAMT00000018502.2">
    <property type="protein sequence ID" value="ENSMAMP00000018028.1"/>
    <property type="gene ID" value="ENSMAMG00000012174.2"/>
</dbReference>